<dbReference type="EMBL" id="CAJOBC010120851">
    <property type="protein sequence ID" value="CAF4573577.1"/>
    <property type="molecule type" value="Genomic_DNA"/>
</dbReference>
<dbReference type="EMBL" id="CAJNOQ010050579">
    <property type="protein sequence ID" value="CAF1649026.1"/>
    <property type="molecule type" value="Genomic_DNA"/>
</dbReference>
<evidence type="ECO:0000313" key="2">
    <source>
        <dbReference type="EMBL" id="CAF1649026.1"/>
    </source>
</evidence>
<feature type="domain" description="Helix-turn-helix" evidence="1">
    <location>
        <begin position="86"/>
        <end position="133"/>
    </location>
</feature>
<accession>A0A816ENR9</accession>
<reference evidence="2" key="1">
    <citation type="submission" date="2021-02" db="EMBL/GenBank/DDBJ databases">
        <authorList>
            <person name="Nowell W R."/>
        </authorList>
    </citation>
    <scope>NUCLEOTIDE SEQUENCE</scope>
</reference>
<dbReference type="Proteomes" id="UP000663829">
    <property type="component" value="Unassembled WGS sequence"/>
</dbReference>
<comment type="caution">
    <text evidence="2">The sequence shown here is derived from an EMBL/GenBank/DDBJ whole genome shotgun (WGS) entry which is preliminary data.</text>
</comment>
<proteinExistence type="predicted"/>
<dbReference type="AlphaFoldDB" id="A0A816ENR9"/>
<protein>
    <recommendedName>
        <fullName evidence="1">Helix-turn-helix domain-containing protein</fullName>
    </recommendedName>
</protein>
<dbReference type="Proteomes" id="UP000681722">
    <property type="component" value="Unassembled WGS sequence"/>
</dbReference>
<gene>
    <name evidence="2" type="ORF">GPM918_LOCUS45398</name>
    <name evidence="3" type="ORF">SRO942_LOCUS47867</name>
</gene>
<sequence length="133" mass="15334">MCQEKRFFSRTKQNFENRYVDVFCTSNESLDDINAILDEADCRHSNIKLIPQIGASVTFLDVLIKNENGQLSTSVYHKEAAEPCVFPFMSDHLRHTFNNIVQGTLCRAIRYSSTLKAFNHERRAIKLTLLYNG</sequence>
<evidence type="ECO:0000259" key="1">
    <source>
        <dbReference type="Pfam" id="PF26215"/>
    </source>
</evidence>
<dbReference type="PANTHER" id="PTHR21301:SF10">
    <property type="entry name" value="REVERSE TRANSCRIPTASE DOMAIN-CONTAINING PROTEIN"/>
    <property type="match status" value="1"/>
</dbReference>
<dbReference type="Pfam" id="PF26215">
    <property type="entry name" value="HTH_animal"/>
    <property type="match status" value="1"/>
</dbReference>
<evidence type="ECO:0000313" key="4">
    <source>
        <dbReference type="Proteomes" id="UP000663829"/>
    </source>
</evidence>
<organism evidence="2 4">
    <name type="scientific">Didymodactylos carnosus</name>
    <dbReference type="NCBI Taxonomy" id="1234261"/>
    <lineage>
        <taxon>Eukaryota</taxon>
        <taxon>Metazoa</taxon>
        <taxon>Spiralia</taxon>
        <taxon>Gnathifera</taxon>
        <taxon>Rotifera</taxon>
        <taxon>Eurotatoria</taxon>
        <taxon>Bdelloidea</taxon>
        <taxon>Philodinida</taxon>
        <taxon>Philodinidae</taxon>
        <taxon>Didymodactylos</taxon>
    </lineage>
</organism>
<dbReference type="PANTHER" id="PTHR21301">
    <property type="entry name" value="REVERSE TRANSCRIPTASE"/>
    <property type="match status" value="1"/>
</dbReference>
<dbReference type="OrthoDB" id="10040031at2759"/>
<evidence type="ECO:0000313" key="3">
    <source>
        <dbReference type="EMBL" id="CAF4573577.1"/>
    </source>
</evidence>
<dbReference type="InterPro" id="IPR058912">
    <property type="entry name" value="HTH_animal"/>
</dbReference>
<name>A0A816ENR9_9BILA</name>
<keyword evidence="4" id="KW-1185">Reference proteome</keyword>